<gene>
    <name evidence="1" type="ORF">NBRC3257_2062</name>
</gene>
<proteinExistence type="predicted"/>
<evidence type="ECO:0000313" key="2">
    <source>
        <dbReference type="Proteomes" id="UP000018209"/>
    </source>
</evidence>
<sequence length="39" mass="4292">MAKDGGTKVSIPFASEADVEQPNIARQTAFSIHDRIFRS</sequence>
<organism evidence="1 2">
    <name type="scientific">Gluconobacter thailandicus NBRC 3257</name>
    <dbReference type="NCBI Taxonomy" id="1381097"/>
    <lineage>
        <taxon>Bacteria</taxon>
        <taxon>Pseudomonadati</taxon>
        <taxon>Pseudomonadota</taxon>
        <taxon>Alphaproteobacteria</taxon>
        <taxon>Acetobacterales</taxon>
        <taxon>Acetobacteraceae</taxon>
        <taxon>Gluconobacter</taxon>
    </lineage>
</organism>
<protein>
    <submittedName>
        <fullName evidence="1">Uncharacterized protein</fullName>
    </submittedName>
</protein>
<name>A0ABQ0IZU7_GLUTH</name>
<dbReference type="Proteomes" id="UP000018209">
    <property type="component" value="Unassembled WGS sequence"/>
</dbReference>
<comment type="caution">
    <text evidence="1">The sequence shown here is derived from an EMBL/GenBank/DDBJ whole genome shotgun (WGS) entry which is preliminary data.</text>
</comment>
<keyword evidence="2" id="KW-1185">Reference proteome</keyword>
<reference evidence="1 2" key="1">
    <citation type="submission" date="2013-08" db="EMBL/GenBank/DDBJ databases">
        <title>Gluconobacter thailandicus NBRC 3257 whole genome sequence.</title>
        <authorList>
            <person name="Matsutani M."/>
            <person name="Yakushi T."/>
            <person name="Matsushita K."/>
        </authorList>
    </citation>
    <scope>NUCLEOTIDE SEQUENCE [LARGE SCALE GENOMIC DNA]</scope>
    <source>
        <strain evidence="1 2">NBRC 3257</strain>
    </source>
</reference>
<evidence type="ECO:0000313" key="1">
    <source>
        <dbReference type="EMBL" id="GAD27063.1"/>
    </source>
</evidence>
<dbReference type="EMBL" id="BASM01000026">
    <property type="protein sequence ID" value="GAD27063.1"/>
    <property type="molecule type" value="Genomic_DNA"/>
</dbReference>
<accession>A0ABQ0IZU7</accession>